<name>D4LED6_RUMC1</name>
<comment type="subcellular location">
    <subcellularLocation>
        <location evidence="1">Cell membrane</location>
        <topology evidence="1">Multi-pass membrane protein</topology>
    </subcellularLocation>
</comment>
<evidence type="ECO:0000256" key="6">
    <source>
        <dbReference type="SAM" id="Phobius"/>
    </source>
</evidence>
<dbReference type="CDD" id="cd16380">
    <property type="entry name" value="YitT_C"/>
    <property type="match status" value="1"/>
</dbReference>
<dbReference type="GO" id="GO:0005886">
    <property type="term" value="C:plasma membrane"/>
    <property type="evidence" value="ECO:0007669"/>
    <property type="project" value="UniProtKB-SubCell"/>
</dbReference>
<feature type="transmembrane region" description="Helical" evidence="6">
    <location>
        <begin position="166"/>
        <end position="189"/>
    </location>
</feature>
<dbReference type="PATRIC" id="fig|213810.4.peg.1843"/>
<dbReference type="PANTHER" id="PTHR33545:SF3">
    <property type="entry name" value="UPF0750 MEMBRANE PROTEIN YQFU"/>
    <property type="match status" value="1"/>
</dbReference>
<dbReference type="PIRSF" id="PIRSF006483">
    <property type="entry name" value="Membrane_protein_YitT"/>
    <property type="match status" value="1"/>
</dbReference>
<dbReference type="Proteomes" id="UP000007054">
    <property type="component" value="Chromosome"/>
</dbReference>
<dbReference type="Pfam" id="PF02588">
    <property type="entry name" value="YitT_membrane"/>
    <property type="match status" value="1"/>
</dbReference>
<proteinExistence type="predicted"/>
<dbReference type="PANTHER" id="PTHR33545">
    <property type="entry name" value="UPF0750 MEMBRANE PROTEIN YITT-RELATED"/>
    <property type="match status" value="1"/>
</dbReference>
<dbReference type="EMBL" id="FP929052">
    <property type="protein sequence ID" value="CBL17981.1"/>
    <property type="molecule type" value="Genomic_DNA"/>
</dbReference>
<dbReference type="HOGENOM" id="CLU_063199_1_1_9"/>
<feature type="transmembrane region" description="Helical" evidence="6">
    <location>
        <begin position="90"/>
        <end position="108"/>
    </location>
</feature>
<dbReference type="RefSeq" id="WP_015558887.1">
    <property type="nucleotide sequence ID" value="NC_021039.1"/>
</dbReference>
<keyword evidence="4 6" id="KW-1133">Transmembrane helix</keyword>
<sequence length="319" mass="34898">MKRTHKLLKYKRALKRLNPRNFLMLTIAGIINAFGVTIFLSPVKLYDSGISGTSMLLAQITPDAWSLSVFLILLNVPLFLYGLKKQGITFTIYAIYSVAIYSLGAWLITDVLPVDVSIASPLAGEDLLLCALFGGLISGLGSGTAIRYGGAMDGIEVMAVIFAKRLGITVGTFVMAYNILLYIVCGFVMHSWILPLYSIVTYMAALKTVDFIVEGLDRSKAALIVSAKQKEVCKALSLEFEQGMTILSAKGFYSGADRNVIYIVLNRFQISKMKTIVHNIDPAAYITISDVADVFKMNQDVKNNSPKPVEQQTIPAASK</sequence>
<keyword evidence="2" id="KW-1003">Cell membrane</keyword>
<dbReference type="InterPro" id="IPR051461">
    <property type="entry name" value="UPF0750_membrane"/>
</dbReference>
<feature type="transmembrane region" description="Helical" evidence="6">
    <location>
        <begin position="21"/>
        <end position="44"/>
    </location>
</feature>
<evidence type="ECO:0000256" key="1">
    <source>
        <dbReference type="ARBA" id="ARBA00004651"/>
    </source>
</evidence>
<keyword evidence="9" id="KW-1185">Reference proteome</keyword>
<keyword evidence="5 6" id="KW-0472">Membrane</keyword>
<dbReference type="STRING" id="213810.RUM_19430"/>
<dbReference type="InterPro" id="IPR019264">
    <property type="entry name" value="DUF2179"/>
</dbReference>
<feature type="transmembrane region" description="Helical" evidence="6">
    <location>
        <begin position="64"/>
        <end position="83"/>
    </location>
</feature>
<evidence type="ECO:0000313" key="9">
    <source>
        <dbReference type="Proteomes" id="UP000007054"/>
    </source>
</evidence>
<reference evidence="8" key="2">
    <citation type="submission" date="2010-03" db="EMBL/GenBank/DDBJ databases">
        <authorList>
            <person name="Pajon A."/>
        </authorList>
    </citation>
    <scope>NUCLEOTIDE SEQUENCE</scope>
    <source>
        <strain evidence="8">Type strain: 18P13</strain>
    </source>
</reference>
<accession>D4LED6</accession>
<evidence type="ECO:0000256" key="5">
    <source>
        <dbReference type="ARBA" id="ARBA00023136"/>
    </source>
</evidence>
<organism evidence="8 9">
    <name type="scientific">Ruminococcus champanellensis (strain DSM 18848 / JCM 17042 / KCTC 15320 / 18P13)</name>
    <dbReference type="NCBI Taxonomy" id="213810"/>
    <lineage>
        <taxon>Bacteria</taxon>
        <taxon>Bacillati</taxon>
        <taxon>Bacillota</taxon>
        <taxon>Clostridia</taxon>
        <taxon>Eubacteriales</taxon>
        <taxon>Oscillospiraceae</taxon>
        <taxon>Ruminococcus</taxon>
    </lineage>
</organism>
<dbReference type="BioCyc" id="RCHA213810:RUM_RS09430-MONOMER"/>
<feature type="domain" description="DUF2179" evidence="7">
    <location>
        <begin position="243"/>
        <end position="295"/>
    </location>
</feature>
<evidence type="ECO:0000256" key="2">
    <source>
        <dbReference type="ARBA" id="ARBA00022475"/>
    </source>
</evidence>
<dbReference type="Gene3D" id="3.30.70.120">
    <property type="match status" value="1"/>
</dbReference>
<keyword evidence="3 6" id="KW-0812">Transmembrane</keyword>
<dbReference type="Pfam" id="PF10035">
    <property type="entry name" value="DUF2179"/>
    <property type="match status" value="1"/>
</dbReference>
<feature type="transmembrane region" description="Helical" evidence="6">
    <location>
        <begin position="128"/>
        <end position="146"/>
    </location>
</feature>
<dbReference type="GeneID" id="83156613"/>
<dbReference type="InterPro" id="IPR003740">
    <property type="entry name" value="YitT"/>
</dbReference>
<dbReference type="KEGG" id="rch:RUM_19430"/>
<dbReference type="AlphaFoldDB" id="D4LED6"/>
<gene>
    <name evidence="8" type="ordered locus">RUM_19430</name>
</gene>
<reference evidence="8" key="1">
    <citation type="submission" date="2010-03" db="EMBL/GenBank/DDBJ databases">
        <title>The genome sequence of Ruminococcus sp. 18P13.</title>
        <authorList>
            <consortium name="metaHIT consortium -- http://www.metahit.eu/"/>
            <person name="Pajon A."/>
            <person name="Turner K."/>
            <person name="Parkhill J."/>
            <person name="Bernalier A."/>
        </authorList>
    </citation>
    <scope>NUCLEOTIDE SEQUENCE [LARGE SCALE GENOMIC DNA]</scope>
    <source>
        <strain evidence="8">Type strain: 18P13</strain>
    </source>
</reference>
<evidence type="ECO:0000313" key="8">
    <source>
        <dbReference type="EMBL" id="CBL17981.1"/>
    </source>
</evidence>
<evidence type="ECO:0000256" key="4">
    <source>
        <dbReference type="ARBA" id="ARBA00022989"/>
    </source>
</evidence>
<protein>
    <submittedName>
        <fullName evidence="8">Uncharacterized conserved protein</fullName>
    </submittedName>
</protein>
<dbReference type="InterPro" id="IPR015867">
    <property type="entry name" value="N-reg_PII/ATP_PRibTrfase_C"/>
</dbReference>
<evidence type="ECO:0000256" key="3">
    <source>
        <dbReference type="ARBA" id="ARBA00022692"/>
    </source>
</evidence>
<evidence type="ECO:0000259" key="7">
    <source>
        <dbReference type="Pfam" id="PF10035"/>
    </source>
</evidence>